<dbReference type="AlphaFoldDB" id="A0A395TEV0"/>
<protein>
    <submittedName>
        <fullName evidence="1">Uncharacterized protein</fullName>
    </submittedName>
</protein>
<gene>
    <name evidence="1" type="ORF">BC353_17770</name>
</gene>
<comment type="caution">
    <text evidence="1">The sequence shown here is derived from an EMBL/GenBank/DDBJ whole genome shotgun (WGS) entry which is preliminary data.</text>
</comment>
<sequence>MKQLNLKKRIYWPRLSKIRFLKKLKRKDKNKQGKKVRSGYKNHCGDEFSAIAPARIDLYKPSLHKEFIEFKHDLEAKAALLRKRIIHFICYSSSCYKPTGALFLCRQPKWHKDFILNLGRRTS</sequence>
<name>A0A395TEV0_VIBCL</name>
<reference evidence="1 2" key="1">
    <citation type="journal article" date="2017" name="Emerg. Infect. Dis.">
        <title>Carbapenemase VCC-1-Producing Vibrio cholerae in Coastal Waters of Germany.</title>
        <authorList>
            <person name="Hammerl J.A."/>
            <person name="Jackel C."/>
            <person name="Bortolaia V."/>
            <person name="Schwartz K."/>
            <person name="Bier N."/>
            <person name="Hendriksen R.S."/>
            <person name="Guerra B."/>
            <person name="Strauch E."/>
        </authorList>
    </citation>
    <scope>NUCLEOTIDE SEQUENCE [LARGE SCALE GENOMIC DNA]</scope>
    <source>
        <strain evidence="1 2">VN-2825</strain>
    </source>
</reference>
<dbReference type="EMBL" id="MCBA01000193">
    <property type="protein sequence ID" value="RGP82929.1"/>
    <property type="molecule type" value="Genomic_DNA"/>
</dbReference>
<dbReference type="Proteomes" id="UP000266701">
    <property type="component" value="Unassembled WGS sequence"/>
</dbReference>
<evidence type="ECO:0000313" key="1">
    <source>
        <dbReference type="EMBL" id="RGP82929.1"/>
    </source>
</evidence>
<proteinExistence type="predicted"/>
<evidence type="ECO:0000313" key="2">
    <source>
        <dbReference type="Proteomes" id="UP000266701"/>
    </source>
</evidence>
<organism evidence="1 2">
    <name type="scientific">Vibrio cholerae</name>
    <dbReference type="NCBI Taxonomy" id="666"/>
    <lineage>
        <taxon>Bacteria</taxon>
        <taxon>Pseudomonadati</taxon>
        <taxon>Pseudomonadota</taxon>
        <taxon>Gammaproteobacteria</taxon>
        <taxon>Vibrionales</taxon>
        <taxon>Vibrionaceae</taxon>
        <taxon>Vibrio</taxon>
    </lineage>
</organism>
<accession>A0A395TEV0</accession>